<dbReference type="EMBL" id="CAXKWB010053576">
    <property type="protein sequence ID" value="CAL4174473.1"/>
    <property type="molecule type" value="Genomic_DNA"/>
</dbReference>
<evidence type="ECO:0000313" key="2">
    <source>
        <dbReference type="EMBL" id="CAL4174473.1"/>
    </source>
</evidence>
<organism evidence="2 3">
    <name type="scientific">Meganyctiphanes norvegica</name>
    <name type="common">Northern krill</name>
    <name type="synonym">Thysanopoda norvegica</name>
    <dbReference type="NCBI Taxonomy" id="48144"/>
    <lineage>
        <taxon>Eukaryota</taxon>
        <taxon>Metazoa</taxon>
        <taxon>Ecdysozoa</taxon>
        <taxon>Arthropoda</taxon>
        <taxon>Crustacea</taxon>
        <taxon>Multicrustacea</taxon>
        <taxon>Malacostraca</taxon>
        <taxon>Eumalacostraca</taxon>
        <taxon>Eucarida</taxon>
        <taxon>Euphausiacea</taxon>
        <taxon>Euphausiidae</taxon>
        <taxon>Meganyctiphanes</taxon>
    </lineage>
</organism>
<evidence type="ECO:0000313" key="3">
    <source>
        <dbReference type="Proteomes" id="UP001497623"/>
    </source>
</evidence>
<feature type="region of interest" description="Disordered" evidence="1">
    <location>
        <begin position="264"/>
        <end position="333"/>
    </location>
</feature>
<evidence type="ECO:0000256" key="1">
    <source>
        <dbReference type="SAM" id="MobiDB-lite"/>
    </source>
</evidence>
<protein>
    <recommendedName>
        <fullName evidence="4">SGNH hydrolase-type esterase domain-containing protein</fullName>
    </recommendedName>
</protein>
<dbReference type="SUPFAM" id="SSF52266">
    <property type="entry name" value="SGNH hydrolase"/>
    <property type="match status" value="1"/>
</dbReference>
<accession>A0AAV2SCB7</accession>
<feature type="region of interest" description="Disordered" evidence="1">
    <location>
        <begin position="201"/>
        <end position="223"/>
    </location>
</feature>
<feature type="compositionally biased region" description="Low complexity" evidence="1">
    <location>
        <begin position="320"/>
        <end position="333"/>
    </location>
</feature>
<feature type="compositionally biased region" description="Low complexity" evidence="1">
    <location>
        <begin position="275"/>
        <end position="284"/>
    </location>
</feature>
<feature type="compositionally biased region" description="Pro residues" evidence="1">
    <location>
        <begin position="202"/>
        <end position="218"/>
    </location>
</feature>
<reference evidence="2 3" key="1">
    <citation type="submission" date="2024-05" db="EMBL/GenBank/DDBJ databases">
        <authorList>
            <person name="Wallberg A."/>
        </authorList>
    </citation>
    <scope>NUCLEOTIDE SEQUENCE [LARGE SCALE GENOMIC DNA]</scope>
</reference>
<dbReference type="InterPro" id="IPR036514">
    <property type="entry name" value="SGNH_hydro_sf"/>
</dbReference>
<feature type="compositionally biased region" description="Low complexity" evidence="1">
    <location>
        <begin position="300"/>
        <end position="311"/>
    </location>
</feature>
<keyword evidence="3" id="KW-1185">Reference proteome</keyword>
<name>A0AAV2SCB7_MEGNR</name>
<dbReference type="Proteomes" id="UP001497623">
    <property type="component" value="Unassembled WGS sequence"/>
</dbReference>
<sequence length="408" mass="44506">MSASKLTVGLTGDSNATRFPKGALPINFIILPKEPYINTLINTGLLNTIINRQIKHDHLDAILLYTGGNDVDHQDFSPSTVIDSFTNAIFIVHKHNIPIFIMPITPRTSNFRHLSSATQFNQEADHIMRKVKENINFLKIAYNPIINIDHLNIITPDGTHPSELSYLGISHKICTHIKTEIIRINNCGGILRRAPAAILPTPTAPSPSPSLIPPPPPSFSSAPMPIAIPPPPQFVDQPTINIDPSQMITIDNLMAQALPSPNEFWGIRHHPAPASPSSPSSTSTQNTSISVPSAHPSPALSPKSPTQLTPSTTPPPTTPPSLSLPSIPSPSSTQFITQELKKLAISKTAYYSRSNWRGRRPIHNRASSNLDQQAAKRRERPSPIPSPPSKTPKVTVADRLLAQVRKSE</sequence>
<proteinExistence type="predicted"/>
<comment type="caution">
    <text evidence="2">The sequence shown here is derived from an EMBL/GenBank/DDBJ whole genome shotgun (WGS) entry which is preliminary data.</text>
</comment>
<feature type="region of interest" description="Disordered" evidence="1">
    <location>
        <begin position="352"/>
        <end position="397"/>
    </location>
</feature>
<dbReference type="AlphaFoldDB" id="A0AAV2SCB7"/>
<gene>
    <name evidence="2" type="ORF">MNOR_LOCUS34528</name>
</gene>
<dbReference type="Gene3D" id="3.40.50.1110">
    <property type="entry name" value="SGNH hydrolase"/>
    <property type="match status" value="1"/>
</dbReference>
<evidence type="ECO:0008006" key="4">
    <source>
        <dbReference type="Google" id="ProtNLM"/>
    </source>
</evidence>